<name>A0A419EUC0_9BACT</name>
<dbReference type="AlphaFoldDB" id="A0A419EUC0"/>
<accession>A0A419EUC0</accession>
<evidence type="ECO:0000313" key="2">
    <source>
        <dbReference type="Proteomes" id="UP000285961"/>
    </source>
</evidence>
<comment type="caution">
    <text evidence="1">The sequence shown here is derived from an EMBL/GenBank/DDBJ whole genome shotgun (WGS) entry which is preliminary data.</text>
</comment>
<sequence>MKMNTIPIRRNFVLLACLTLTLAFLWVICTAEPSVADPLIKKNKRQYTTDFRLDACTFSTTGSNEYFILEPGYQLNLAGEEKGVLIELSITVLNETEMVGDIETRVVEEMEREDGELVEVSRNFFAICNETNSVFYFGEDVDIYEDGEIVSHEGAWRAFENGNLPGLIMPGIILLGARYFQEIAPEIALDRAEIVKMDATLQVPLDEFENVLVTLETSPLAPGEKDLKFYAPGVGLIKDEAAELIEIVNP</sequence>
<dbReference type="EMBL" id="QZKI01000099">
    <property type="protein sequence ID" value="RJP67782.1"/>
    <property type="molecule type" value="Genomic_DNA"/>
</dbReference>
<reference evidence="1 2" key="1">
    <citation type="journal article" date="2017" name="ISME J.">
        <title>Energy and carbon metabolisms in a deep terrestrial subsurface fluid microbial community.</title>
        <authorList>
            <person name="Momper L."/>
            <person name="Jungbluth S.P."/>
            <person name="Lee M.D."/>
            <person name="Amend J.P."/>
        </authorList>
    </citation>
    <scope>NUCLEOTIDE SEQUENCE [LARGE SCALE GENOMIC DNA]</scope>
    <source>
        <strain evidence="1">SURF_17</strain>
    </source>
</reference>
<dbReference type="Proteomes" id="UP000285961">
    <property type="component" value="Unassembled WGS sequence"/>
</dbReference>
<protein>
    <submittedName>
        <fullName evidence="1">Uncharacterized protein</fullName>
    </submittedName>
</protein>
<gene>
    <name evidence="1" type="ORF">C4532_14095</name>
</gene>
<organism evidence="1 2">
    <name type="scientific">Candidatus Abyssobacteria bacterium SURF_17</name>
    <dbReference type="NCBI Taxonomy" id="2093361"/>
    <lineage>
        <taxon>Bacteria</taxon>
        <taxon>Pseudomonadati</taxon>
        <taxon>Candidatus Hydrogenedentota</taxon>
        <taxon>Candidatus Abyssobacteria</taxon>
    </lineage>
</organism>
<evidence type="ECO:0000313" key="1">
    <source>
        <dbReference type="EMBL" id="RJP67782.1"/>
    </source>
</evidence>
<proteinExistence type="predicted"/>